<accession>A0A8H3UZG1</accession>
<sequence length="85" mass="9448">MNCTTPLEAPLVLLREKIFVKGATKAIESLGSAIEELPDRNLTLLKSTETLGKKVGRGNMVKNVHKKVELNRWSGKWKDGESVDE</sequence>
<reference evidence="1 2" key="1">
    <citation type="submission" date="2019-11" db="EMBL/GenBank/DDBJ databases">
        <title>Venturia inaequalis Genome Resource.</title>
        <authorList>
            <person name="Lichtner F.J."/>
        </authorList>
    </citation>
    <scope>NUCLEOTIDE SEQUENCE [LARGE SCALE GENOMIC DNA]</scope>
    <source>
        <strain evidence="1">Bline_iso_100314</strain>
    </source>
</reference>
<protein>
    <submittedName>
        <fullName evidence="1">Uncharacterized protein</fullName>
    </submittedName>
</protein>
<gene>
    <name evidence="1" type="ORF">BLS_009672</name>
</gene>
<dbReference type="AlphaFoldDB" id="A0A8H3UZG1"/>
<proteinExistence type="predicted"/>
<dbReference type="Proteomes" id="UP000433883">
    <property type="component" value="Unassembled WGS sequence"/>
</dbReference>
<dbReference type="EMBL" id="WNWQ01000090">
    <property type="protein sequence ID" value="KAE9979574.1"/>
    <property type="molecule type" value="Genomic_DNA"/>
</dbReference>
<evidence type="ECO:0000313" key="1">
    <source>
        <dbReference type="EMBL" id="KAE9979574.1"/>
    </source>
</evidence>
<name>A0A8H3UZG1_VENIN</name>
<evidence type="ECO:0000313" key="2">
    <source>
        <dbReference type="Proteomes" id="UP000433883"/>
    </source>
</evidence>
<comment type="caution">
    <text evidence="1">The sequence shown here is derived from an EMBL/GenBank/DDBJ whole genome shotgun (WGS) entry which is preliminary data.</text>
</comment>
<organism evidence="1 2">
    <name type="scientific">Venturia inaequalis</name>
    <name type="common">Apple scab fungus</name>
    <dbReference type="NCBI Taxonomy" id="5025"/>
    <lineage>
        <taxon>Eukaryota</taxon>
        <taxon>Fungi</taxon>
        <taxon>Dikarya</taxon>
        <taxon>Ascomycota</taxon>
        <taxon>Pezizomycotina</taxon>
        <taxon>Dothideomycetes</taxon>
        <taxon>Pleosporomycetidae</taxon>
        <taxon>Venturiales</taxon>
        <taxon>Venturiaceae</taxon>
        <taxon>Venturia</taxon>
    </lineage>
</organism>